<reference evidence="2 3" key="1">
    <citation type="submission" date="2021-12" db="EMBL/GenBank/DDBJ databases">
        <title>Discovery of the Pendulisporaceae a myxobacterial family with distinct sporulation behavior and unique specialized metabolism.</title>
        <authorList>
            <person name="Garcia R."/>
            <person name="Popoff A."/>
            <person name="Bader C.D."/>
            <person name="Loehr J."/>
            <person name="Walesch S."/>
            <person name="Walt C."/>
            <person name="Boldt J."/>
            <person name="Bunk B."/>
            <person name="Haeckl F.J.F.P.J."/>
            <person name="Gunesch A.P."/>
            <person name="Birkelbach J."/>
            <person name="Nuebel U."/>
            <person name="Pietschmann T."/>
            <person name="Bach T."/>
            <person name="Mueller R."/>
        </authorList>
    </citation>
    <scope>NUCLEOTIDE SEQUENCE [LARGE SCALE GENOMIC DNA]</scope>
    <source>
        <strain evidence="2 3">MSr11954</strain>
    </source>
</reference>
<accession>A0ABZ2M368</accession>
<feature type="region of interest" description="Disordered" evidence="1">
    <location>
        <begin position="554"/>
        <end position="574"/>
    </location>
</feature>
<dbReference type="InterPro" id="IPR010732">
    <property type="entry name" value="T6SS_TssG-like"/>
</dbReference>
<dbReference type="Pfam" id="PF05947">
    <property type="entry name" value="T6SS_TssF"/>
    <property type="match status" value="1"/>
</dbReference>
<sequence length="932" mass="101808">MARFPQARIEGLVAAARAFATLHPGLVGRLGRMAMDASLERIRRGVFAIGAAILERIPDFEMESHGALADVVAPSLARPFPAATIVQLEPEDGRSRRIAAGAEILSAKDPWCRFQTVSDVDVGPYRIENARALAGSLQFEVRVFDGTLDTALGEELRIYVDGPHEAALLLLAHVLRHTERVELRFPDGRVRDLDAAVRPYGLRLDEMLAPEPDGPPTATSLLQEYFSFPEKFRFFVLRLGSAHRGAGVRQATVVLRFERALPAAASLAQDGLRAHCVPAVNLFRTTAEPRMFGPGVSTFPVHVAGLPRARGVVYAVISATAKPRDRAGPTIPLPAVRRFAAERFSSDFPYAYSTRWVPSRTRSEPDLFVTLTSPRGAEPLLEPHVIALRVLATSRGCELAPGELASAGAGMPGSMRVRNILPTSNYVPPAAGADLALRAFMRGAIPDEDPLVALQNVLFSLLPPFEVDPARFHANVARIRSLEALTIQPTTEPSGSRRGYRASLELDETDFRGPGDVALFARILHRLLDAHVATNGFVQCIATLKKTGDAIRWPPSVSESTPHEHPCAARPRASHPERAPLGLAVRQARVDLFERLVETAGQYDFFAAARLLEHMFAADVGRPHRGRRPIRFGQVPSLVYPSGDVAALTVSRGERPHVRLDLRFLGLVGTSAPLAAQWTEEIVQHDDEGVVRAFYDVLHHPLAARLYAAWKARAIEGGFDLDGNDALSRILRPLAGVDAFTAIAEDPLPPMVALGLADFQRGQPHAMDVRSAEQLLQRLVPWPISLQPNIHRTVAIDPFETAQLGVQVSTLGEDMIYGDERDDTEGLVRLHVGPVGRTAYESLMPGGSAYAYVELLTRRIFDAKVAVELEVHLDANDVPAWELGARELGVETYYTTELGGSLHVRVPLLANAEEATREFVPAVEKDERCARC</sequence>
<dbReference type="InterPro" id="IPR010272">
    <property type="entry name" value="T6SS_TssF"/>
</dbReference>
<evidence type="ECO:0000313" key="2">
    <source>
        <dbReference type="EMBL" id="WXB17678.1"/>
    </source>
</evidence>
<organism evidence="2 3">
    <name type="scientific">Pendulispora albinea</name>
    <dbReference type="NCBI Taxonomy" id="2741071"/>
    <lineage>
        <taxon>Bacteria</taxon>
        <taxon>Pseudomonadati</taxon>
        <taxon>Myxococcota</taxon>
        <taxon>Myxococcia</taxon>
        <taxon>Myxococcales</taxon>
        <taxon>Sorangiineae</taxon>
        <taxon>Pendulisporaceae</taxon>
        <taxon>Pendulispora</taxon>
    </lineage>
</organism>
<dbReference type="PANTHER" id="PTHR35370">
    <property type="entry name" value="CYTOPLASMIC PROTEIN-RELATED-RELATED"/>
    <property type="match status" value="1"/>
</dbReference>
<gene>
    <name evidence="2" type="primary">tssG</name>
    <name evidence="2" type="ORF">LZC94_10495</name>
</gene>
<protein>
    <submittedName>
        <fullName evidence="2">Type VI secretion system baseplate subunit TssG</fullName>
    </submittedName>
</protein>
<dbReference type="NCBIfam" id="TIGR03347">
    <property type="entry name" value="VI_chp_1"/>
    <property type="match status" value="1"/>
</dbReference>
<dbReference type="EMBL" id="CP089984">
    <property type="protein sequence ID" value="WXB17678.1"/>
    <property type="molecule type" value="Genomic_DNA"/>
</dbReference>
<dbReference type="RefSeq" id="WP_394827318.1">
    <property type="nucleotide sequence ID" value="NZ_CP089984.1"/>
</dbReference>
<evidence type="ECO:0000313" key="3">
    <source>
        <dbReference type="Proteomes" id="UP001370348"/>
    </source>
</evidence>
<proteinExistence type="predicted"/>
<evidence type="ECO:0000256" key="1">
    <source>
        <dbReference type="SAM" id="MobiDB-lite"/>
    </source>
</evidence>
<keyword evidence="3" id="KW-1185">Reference proteome</keyword>
<name>A0ABZ2M368_9BACT</name>
<dbReference type="Proteomes" id="UP001370348">
    <property type="component" value="Chromosome"/>
</dbReference>
<dbReference type="Pfam" id="PF06996">
    <property type="entry name" value="T6SS_TssG"/>
    <property type="match status" value="1"/>
</dbReference>
<dbReference type="PANTHER" id="PTHR35370:SF1">
    <property type="entry name" value="TYPE VI SECRETION SYSTEM COMPONENT TSSF1"/>
    <property type="match status" value="1"/>
</dbReference>